<dbReference type="Pfam" id="PF11967">
    <property type="entry name" value="RecO_N"/>
    <property type="match status" value="1"/>
</dbReference>
<comment type="caution">
    <text evidence="9">The sequence shown here is derived from an EMBL/GenBank/DDBJ whole genome shotgun (WGS) entry which is preliminary data.</text>
</comment>
<comment type="similarity">
    <text evidence="1 7">Belongs to the RecO family.</text>
</comment>
<dbReference type="PANTHER" id="PTHR33991:SF1">
    <property type="entry name" value="DNA REPAIR PROTEIN RECO"/>
    <property type="match status" value="1"/>
</dbReference>
<evidence type="ECO:0000256" key="3">
    <source>
        <dbReference type="ARBA" id="ARBA00022763"/>
    </source>
</evidence>
<protein>
    <recommendedName>
        <fullName evidence="2 7">DNA repair protein RecO</fullName>
    </recommendedName>
    <alternativeName>
        <fullName evidence="6 7">Recombination protein O</fullName>
    </alternativeName>
</protein>
<comment type="function">
    <text evidence="7">Involved in DNA repair and RecF pathway recombination.</text>
</comment>
<evidence type="ECO:0000313" key="10">
    <source>
        <dbReference type="Proteomes" id="UP001595721"/>
    </source>
</evidence>
<evidence type="ECO:0000256" key="4">
    <source>
        <dbReference type="ARBA" id="ARBA00023172"/>
    </source>
</evidence>
<keyword evidence="10" id="KW-1185">Reference proteome</keyword>
<evidence type="ECO:0000256" key="2">
    <source>
        <dbReference type="ARBA" id="ARBA00021310"/>
    </source>
</evidence>
<evidence type="ECO:0000256" key="1">
    <source>
        <dbReference type="ARBA" id="ARBA00007452"/>
    </source>
</evidence>
<dbReference type="InterPro" id="IPR042242">
    <property type="entry name" value="RecO_C"/>
</dbReference>
<evidence type="ECO:0000256" key="7">
    <source>
        <dbReference type="HAMAP-Rule" id="MF_00201"/>
    </source>
</evidence>
<evidence type="ECO:0000256" key="6">
    <source>
        <dbReference type="ARBA" id="ARBA00033409"/>
    </source>
</evidence>
<keyword evidence="3 7" id="KW-0227">DNA damage</keyword>
<feature type="domain" description="DNA replication/recombination mediator RecO N-terminal" evidence="8">
    <location>
        <begin position="1"/>
        <end position="71"/>
    </location>
</feature>
<accession>A0ABV7QZM9</accession>
<dbReference type="InterPro" id="IPR037278">
    <property type="entry name" value="ARFGAP/RecO"/>
</dbReference>
<evidence type="ECO:0000313" key="9">
    <source>
        <dbReference type="EMBL" id="MFC3526753.1"/>
    </source>
</evidence>
<dbReference type="Gene3D" id="2.40.50.140">
    <property type="entry name" value="Nucleic acid-binding proteins"/>
    <property type="match status" value="1"/>
</dbReference>
<dbReference type="EMBL" id="JBHRXJ010000001">
    <property type="protein sequence ID" value="MFC3526753.1"/>
    <property type="molecule type" value="Genomic_DNA"/>
</dbReference>
<keyword evidence="5 7" id="KW-0234">DNA repair</keyword>
<gene>
    <name evidence="7 9" type="primary">recO</name>
    <name evidence="9" type="ORF">ACFOMH_01120</name>
</gene>
<sequence>MEWSGEASVMSQRRHGENAVILTVLSRDAGLISGLVPGGASAKRAAMLQPGGRLALRWRARLEDQLGTFAAEPARARPGLIAGADALAGVNAVTALLTFALPERDPHPRLTDMTEALLDLMDAAPAAGTGRAPDWAEAYLHWEMRLLEDMGFGLDLTRCAVTGTREGLAYVSPRSGRAVSAAAAGDWAPKLLPLPAMLGGRGNGGIEDALALTGYFLASRLGEVHAGRPLPPARARLVARLRAASDI</sequence>
<name>A0ABV7QZM9_9RHOB</name>
<dbReference type="InterPro" id="IPR012340">
    <property type="entry name" value="NA-bd_OB-fold"/>
</dbReference>
<dbReference type="SUPFAM" id="SSF57863">
    <property type="entry name" value="ArfGap/RecO-like zinc finger"/>
    <property type="match status" value="1"/>
</dbReference>
<dbReference type="Pfam" id="PF02565">
    <property type="entry name" value="RecO_C"/>
    <property type="match status" value="1"/>
</dbReference>
<dbReference type="Proteomes" id="UP001595721">
    <property type="component" value="Unassembled WGS sequence"/>
</dbReference>
<dbReference type="InterPro" id="IPR022572">
    <property type="entry name" value="DNA_rep/recomb_RecO_N"/>
</dbReference>
<dbReference type="HAMAP" id="MF_00201">
    <property type="entry name" value="RecO"/>
    <property type="match status" value="1"/>
</dbReference>
<dbReference type="NCBIfam" id="TIGR00613">
    <property type="entry name" value="reco"/>
    <property type="match status" value="1"/>
</dbReference>
<dbReference type="PANTHER" id="PTHR33991">
    <property type="entry name" value="DNA REPAIR PROTEIN RECO"/>
    <property type="match status" value="1"/>
</dbReference>
<dbReference type="SUPFAM" id="SSF50249">
    <property type="entry name" value="Nucleic acid-binding proteins"/>
    <property type="match status" value="1"/>
</dbReference>
<dbReference type="Gene3D" id="1.20.1440.120">
    <property type="entry name" value="Recombination protein O, C-terminal domain"/>
    <property type="match status" value="1"/>
</dbReference>
<evidence type="ECO:0000259" key="8">
    <source>
        <dbReference type="Pfam" id="PF11967"/>
    </source>
</evidence>
<keyword evidence="4 7" id="KW-0233">DNA recombination</keyword>
<organism evidence="9 10">
    <name type="scientific">Paracoccus mangrovi</name>
    <dbReference type="NCBI Taxonomy" id="1715645"/>
    <lineage>
        <taxon>Bacteria</taxon>
        <taxon>Pseudomonadati</taxon>
        <taxon>Pseudomonadota</taxon>
        <taxon>Alphaproteobacteria</taxon>
        <taxon>Rhodobacterales</taxon>
        <taxon>Paracoccaceae</taxon>
        <taxon>Paracoccus</taxon>
    </lineage>
</organism>
<dbReference type="RefSeq" id="WP_377742073.1">
    <property type="nucleotide sequence ID" value="NZ_JBHRXJ010000001.1"/>
</dbReference>
<evidence type="ECO:0000256" key="5">
    <source>
        <dbReference type="ARBA" id="ARBA00023204"/>
    </source>
</evidence>
<dbReference type="InterPro" id="IPR003717">
    <property type="entry name" value="RecO"/>
</dbReference>
<reference evidence="10" key="1">
    <citation type="journal article" date="2019" name="Int. J. Syst. Evol. Microbiol.">
        <title>The Global Catalogue of Microorganisms (GCM) 10K type strain sequencing project: providing services to taxonomists for standard genome sequencing and annotation.</title>
        <authorList>
            <consortium name="The Broad Institute Genomics Platform"/>
            <consortium name="The Broad Institute Genome Sequencing Center for Infectious Disease"/>
            <person name="Wu L."/>
            <person name="Ma J."/>
        </authorList>
    </citation>
    <scope>NUCLEOTIDE SEQUENCE [LARGE SCALE GENOMIC DNA]</scope>
    <source>
        <strain evidence="10">KCTC 42899</strain>
    </source>
</reference>
<proteinExistence type="inferred from homology"/>